<dbReference type="AlphaFoldDB" id="A0A6A4TPI9"/>
<comment type="caution">
    <text evidence="1">The sequence shown here is derived from an EMBL/GenBank/DDBJ whole genome shotgun (WGS) entry which is preliminary data.</text>
</comment>
<dbReference type="Proteomes" id="UP000438429">
    <property type="component" value="Unassembled WGS sequence"/>
</dbReference>
<gene>
    <name evidence="1" type="ORF">F2P81_001663</name>
</gene>
<sequence>MCLVEAEKCIVREGSCQLFNWTCLTATARRVTSDLFNSNEIAFEQQNAALLDQQTVSSEVEVSLRKKIMKYGDEPVVGTRRHYLPAVLIHPSSVKCCFYRTQKSGNSNHGKVNIETALSFPSHSHRYDL</sequence>
<dbReference type="EMBL" id="VEVO01000002">
    <property type="protein sequence ID" value="KAF0045134.1"/>
    <property type="molecule type" value="Genomic_DNA"/>
</dbReference>
<reference evidence="1 2" key="1">
    <citation type="submission" date="2019-06" db="EMBL/GenBank/DDBJ databases">
        <title>Draft genomes of female and male turbot (Scophthalmus maximus).</title>
        <authorList>
            <person name="Xu H."/>
            <person name="Xu X.-W."/>
            <person name="Shao C."/>
            <person name="Chen S."/>
        </authorList>
    </citation>
    <scope>NUCLEOTIDE SEQUENCE [LARGE SCALE GENOMIC DNA]</scope>
    <source>
        <strain evidence="1">Ysfricsl-2016a</strain>
        <tissue evidence="1">Blood</tissue>
    </source>
</reference>
<evidence type="ECO:0000313" key="2">
    <source>
        <dbReference type="Proteomes" id="UP000438429"/>
    </source>
</evidence>
<organism evidence="1 2">
    <name type="scientific">Scophthalmus maximus</name>
    <name type="common">Turbot</name>
    <name type="synonym">Psetta maxima</name>
    <dbReference type="NCBI Taxonomy" id="52904"/>
    <lineage>
        <taxon>Eukaryota</taxon>
        <taxon>Metazoa</taxon>
        <taxon>Chordata</taxon>
        <taxon>Craniata</taxon>
        <taxon>Vertebrata</taxon>
        <taxon>Euteleostomi</taxon>
        <taxon>Actinopterygii</taxon>
        <taxon>Neopterygii</taxon>
        <taxon>Teleostei</taxon>
        <taxon>Neoteleostei</taxon>
        <taxon>Acanthomorphata</taxon>
        <taxon>Carangaria</taxon>
        <taxon>Pleuronectiformes</taxon>
        <taxon>Pleuronectoidei</taxon>
        <taxon>Scophthalmidae</taxon>
        <taxon>Scophthalmus</taxon>
    </lineage>
</organism>
<proteinExistence type="predicted"/>
<evidence type="ECO:0000313" key="1">
    <source>
        <dbReference type="EMBL" id="KAF0045134.1"/>
    </source>
</evidence>
<protein>
    <submittedName>
        <fullName evidence="1">Uncharacterized protein</fullName>
    </submittedName>
</protein>
<accession>A0A6A4TPI9</accession>
<name>A0A6A4TPI9_SCOMX</name>